<dbReference type="Pfam" id="PF04545">
    <property type="entry name" value="Sigma70_r4"/>
    <property type="match status" value="1"/>
</dbReference>
<dbReference type="Pfam" id="PF04542">
    <property type="entry name" value="Sigma70_r2"/>
    <property type="match status" value="1"/>
</dbReference>
<dbReference type="AlphaFoldDB" id="A0A411YBP9"/>
<keyword evidence="2 5" id="KW-0731">Sigma factor</keyword>
<dbReference type="InterPro" id="IPR007624">
    <property type="entry name" value="RNA_pol_sigma70_r3"/>
</dbReference>
<dbReference type="InterPro" id="IPR036388">
    <property type="entry name" value="WH-like_DNA-bd_sf"/>
</dbReference>
<dbReference type="PROSITE" id="PS00715">
    <property type="entry name" value="SIGMA70_1"/>
    <property type="match status" value="1"/>
</dbReference>
<dbReference type="InterPro" id="IPR050239">
    <property type="entry name" value="Sigma-70_RNA_pol_init_factors"/>
</dbReference>
<dbReference type="InterPro" id="IPR013324">
    <property type="entry name" value="RNA_pol_sigma_r3/r4-like"/>
</dbReference>
<dbReference type="EMBL" id="CP036402">
    <property type="protein sequence ID" value="QBI18605.1"/>
    <property type="molecule type" value="Genomic_DNA"/>
</dbReference>
<dbReference type="InterPro" id="IPR007627">
    <property type="entry name" value="RNA_pol_sigma70_r2"/>
</dbReference>
<dbReference type="CDD" id="cd06171">
    <property type="entry name" value="Sigma70_r4"/>
    <property type="match status" value="1"/>
</dbReference>
<dbReference type="InterPro" id="IPR013325">
    <property type="entry name" value="RNA_pol_sigma_r2"/>
</dbReference>
<feature type="region of interest" description="Disordered" evidence="6">
    <location>
        <begin position="1"/>
        <end position="50"/>
    </location>
</feature>
<dbReference type="NCBIfam" id="TIGR02937">
    <property type="entry name" value="sigma70-ECF"/>
    <property type="match status" value="1"/>
</dbReference>
<dbReference type="Gene3D" id="1.10.10.10">
    <property type="entry name" value="Winged helix-like DNA-binding domain superfamily/Winged helix DNA-binding domain"/>
    <property type="match status" value="2"/>
</dbReference>
<evidence type="ECO:0000256" key="1">
    <source>
        <dbReference type="ARBA" id="ARBA00023015"/>
    </source>
</evidence>
<dbReference type="PANTHER" id="PTHR30603">
    <property type="entry name" value="RNA POLYMERASE SIGMA FACTOR RPO"/>
    <property type="match status" value="1"/>
</dbReference>
<dbReference type="OrthoDB" id="9809557at2"/>
<dbReference type="Gene3D" id="1.10.601.10">
    <property type="entry name" value="RNA Polymerase Primary Sigma Factor"/>
    <property type="match status" value="1"/>
</dbReference>
<evidence type="ECO:0000256" key="3">
    <source>
        <dbReference type="ARBA" id="ARBA00023125"/>
    </source>
</evidence>
<dbReference type="PRINTS" id="PR00046">
    <property type="entry name" value="SIGMA70FCT"/>
</dbReference>
<proteinExistence type="inferred from homology"/>
<evidence type="ECO:0000259" key="8">
    <source>
        <dbReference type="PROSITE" id="PS00716"/>
    </source>
</evidence>
<dbReference type="PANTHER" id="PTHR30603:SF47">
    <property type="entry name" value="RNA POLYMERASE SIGMA FACTOR SIGD, CHLOROPLASTIC"/>
    <property type="match status" value="1"/>
</dbReference>
<evidence type="ECO:0000256" key="2">
    <source>
        <dbReference type="ARBA" id="ARBA00023082"/>
    </source>
</evidence>
<dbReference type="GO" id="GO:0016987">
    <property type="term" value="F:sigma factor activity"/>
    <property type="evidence" value="ECO:0007669"/>
    <property type="project" value="UniProtKB-KW"/>
</dbReference>
<dbReference type="InterPro" id="IPR000943">
    <property type="entry name" value="RNA_pol_sigma70"/>
</dbReference>
<dbReference type="Proteomes" id="UP000291469">
    <property type="component" value="Chromosome"/>
</dbReference>
<dbReference type="FunFam" id="1.10.601.10:FF:000001">
    <property type="entry name" value="RNA polymerase sigma factor SigA"/>
    <property type="match status" value="1"/>
</dbReference>
<dbReference type="Pfam" id="PF04539">
    <property type="entry name" value="Sigma70_r3"/>
    <property type="match status" value="1"/>
</dbReference>
<dbReference type="KEGG" id="erz:ER308_02845"/>
<evidence type="ECO:0000313" key="10">
    <source>
        <dbReference type="Proteomes" id="UP000291469"/>
    </source>
</evidence>
<sequence>MAGRPDRGAASPPRRDPRRPRRGVSPLTAARVSPAKPGGLDPDPEQARLRTPAEEADLAKRVAAGQEASRLLRGADAAACPRRLDRVRREGDRARTTLVEANLRLVVSVAKHYRGRGLAFADLVQEGNIGLMRAVERFDPARGYRFSTYATWWIRQAIVRALADQGRTIRIPGQVLDELHRARRAEQQASQRLGRQPEVEEVAALTGMTPERIRELDGLRRECVSLQTPADEGDRELVDVLPDPDVPQPPETTDRVLLREQIERLLAELSDRERRVVRWRFGLDDGYPRSLEEVGAAFDLPPDRVRQIEGKILSKLRHPARVRTISAGDPTG</sequence>
<name>A0A411YBP9_9ACTN</name>
<keyword evidence="3 5" id="KW-0238">DNA-binding</keyword>
<reference evidence="9 10" key="1">
    <citation type="submission" date="2019-01" db="EMBL/GenBank/DDBJ databases">
        <title>Egibacter rhizosphaerae EGI 80759T.</title>
        <authorList>
            <person name="Chen D.-D."/>
            <person name="Tian Y."/>
            <person name="Jiao J.-Y."/>
            <person name="Zhang X.-T."/>
            <person name="Zhang Y.-G."/>
            <person name="Zhang Y."/>
            <person name="Xiao M."/>
            <person name="Shu W.-S."/>
            <person name="Li W.-J."/>
        </authorList>
    </citation>
    <scope>NUCLEOTIDE SEQUENCE [LARGE SCALE GENOMIC DNA]</scope>
    <source>
        <strain evidence="9 10">EGI 80759</strain>
    </source>
</reference>
<evidence type="ECO:0000313" key="9">
    <source>
        <dbReference type="EMBL" id="QBI18605.1"/>
    </source>
</evidence>
<evidence type="ECO:0000256" key="5">
    <source>
        <dbReference type="RuleBase" id="RU362124"/>
    </source>
</evidence>
<comment type="function">
    <text evidence="5">Sigma factors are initiation factors that promote the attachment of RNA polymerase to specific initiation sites and are then released.</text>
</comment>
<protein>
    <recommendedName>
        <fullName evidence="5">RNA polymerase sigma factor</fullName>
    </recommendedName>
</protein>
<dbReference type="SUPFAM" id="SSF88659">
    <property type="entry name" value="Sigma3 and sigma4 domains of RNA polymerase sigma factors"/>
    <property type="match status" value="2"/>
</dbReference>
<dbReference type="InterPro" id="IPR007630">
    <property type="entry name" value="RNA_pol_sigma70_r4"/>
</dbReference>
<feature type="domain" description="RNA polymerase sigma-70" evidence="8">
    <location>
        <begin position="290"/>
        <end position="316"/>
    </location>
</feature>
<keyword evidence="10" id="KW-1185">Reference proteome</keyword>
<organism evidence="9 10">
    <name type="scientific">Egibacter rhizosphaerae</name>
    <dbReference type="NCBI Taxonomy" id="1670831"/>
    <lineage>
        <taxon>Bacteria</taxon>
        <taxon>Bacillati</taxon>
        <taxon>Actinomycetota</taxon>
        <taxon>Nitriliruptoria</taxon>
        <taxon>Egibacterales</taxon>
        <taxon>Egibacteraceae</taxon>
        <taxon>Egibacter</taxon>
    </lineage>
</organism>
<feature type="domain" description="RNA polymerase sigma-70" evidence="7">
    <location>
        <begin position="122"/>
        <end position="135"/>
    </location>
</feature>
<evidence type="ECO:0000259" key="7">
    <source>
        <dbReference type="PROSITE" id="PS00715"/>
    </source>
</evidence>
<evidence type="ECO:0000256" key="4">
    <source>
        <dbReference type="ARBA" id="ARBA00023163"/>
    </source>
</evidence>
<dbReference type="PROSITE" id="PS00716">
    <property type="entry name" value="SIGMA70_2"/>
    <property type="match status" value="1"/>
</dbReference>
<evidence type="ECO:0000256" key="6">
    <source>
        <dbReference type="SAM" id="MobiDB-lite"/>
    </source>
</evidence>
<gene>
    <name evidence="9" type="ORF">ER308_02845</name>
</gene>
<keyword evidence="1 5" id="KW-0805">Transcription regulation</keyword>
<accession>A0A411YBP9</accession>
<dbReference type="GO" id="GO:0006352">
    <property type="term" value="P:DNA-templated transcription initiation"/>
    <property type="evidence" value="ECO:0007669"/>
    <property type="project" value="InterPro"/>
</dbReference>
<keyword evidence="4 5" id="KW-0804">Transcription</keyword>
<dbReference type="SUPFAM" id="SSF88946">
    <property type="entry name" value="Sigma2 domain of RNA polymerase sigma factors"/>
    <property type="match status" value="1"/>
</dbReference>
<dbReference type="InterPro" id="IPR014284">
    <property type="entry name" value="RNA_pol_sigma-70_dom"/>
</dbReference>
<dbReference type="GO" id="GO:0003677">
    <property type="term" value="F:DNA binding"/>
    <property type="evidence" value="ECO:0007669"/>
    <property type="project" value="UniProtKB-KW"/>
</dbReference>
<comment type="similarity">
    <text evidence="5">Belongs to the sigma-70 factor family.</text>
</comment>